<evidence type="ECO:0000313" key="3">
    <source>
        <dbReference type="Proteomes" id="UP001597211"/>
    </source>
</evidence>
<dbReference type="InterPro" id="IPR029044">
    <property type="entry name" value="Nucleotide-diphossugar_trans"/>
</dbReference>
<reference evidence="3" key="1">
    <citation type="journal article" date="2019" name="Int. J. Syst. Evol. Microbiol.">
        <title>The Global Catalogue of Microorganisms (GCM) 10K type strain sequencing project: providing services to taxonomists for standard genome sequencing and annotation.</title>
        <authorList>
            <consortium name="The Broad Institute Genomics Platform"/>
            <consortium name="The Broad Institute Genome Sequencing Center for Infectious Disease"/>
            <person name="Wu L."/>
            <person name="Ma J."/>
        </authorList>
    </citation>
    <scope>NUCLEOTIDE SEQUENCE [LARGE SCALE GENOMIC DNA]</scope>
    <source>
        <strain evidence="3">CCUG 48216</strain>
    </source>
</reference>
<dbReference type="InterPro" id="IPR001173">
    <property type="entry name" value="Glyco_trans_2-like"/>
</dbReference>
<sequence length="315" mass="36193">MDKPNFLILLSTYNGEKYLTDQINSLLAQEDINFHLLIRDDGSKDATIPIIKTFIRSISGKITLMEAKNVGAKNSFFELIKQSANSLDNYDFFAFCDQDDIWKKQKLCRAANLLSKESPNLPLMYCSSTQMVDSELNKLRIWPNTPKKPLTVYNALVENVAVGCTTVLNGRALEMLAANLPSNLNHVIMHDWWAYLTVSALGRVIFDSEPSIHYRQHSNNVLGGQSDNWITKWRRRFWRYFKGQNHFILSNQAKEFLARYKSLLDQEIQKDVQDFINSTGEAGLSRFTYAMKTPFYRQSSADQRILKLLISLGKV</sequence>
<dbReference type="Gene3D" id="3.90.550.10">
    <property type="entry name" value="Spore Coat Polysaccharide Biosynthesis Protein SpsA, Chain A"/>
    <property type="match status" value="1"/>
</dbReference>
<dbReference type="EMBL" id="JBHTKZ010000055">
    <property type="protein sequence ID" value="MFD1183769.1"/>
    <property type="molecule type" value="Genomic_DNA"/>
</dbReference>
<dbReference type="RefSeq" id="WP_240270878.1">
    <property type="nucleotide sequence ID" value="NZ_JAKSXN010000059.1"/>
</dbReference>
<keyword evidence="3" id="KW-1185">Reference proteome</keyword>
<dbReference type="InterPro" id="IPR050834">
    <property type="entry name" value="Glycosyltransf_2"/>
</dbReference>
<evidence type="ECO:0000313" key="2">
    <source>
        <dbReference type="EMBL" id="MFD1183769.1"/>
    </source>
</evidence>
<protein>
    <submittedName>
        <fullName evidence="2">Glycosyltransferase family 2 protein</fullName>
    </submittedName>
</protein>
<name>A0ABW3SG50_9BACL</name>
<dbReference type="CDD" id="cd04196">
    <property type="entry name" value="GT_2_like_d"/>
    <property type="match status" value="1"/>
</dbReference>
<dbReference type="SUPFAM" id="SSF53448">
    <property type="entry name" value="Nucleotide-diphospho-sugar transferases"/>
    <property type="match status" value="1"/>
</dbReference>
<accession>A0ABW3SG50</accession>
<dbReference type="Pfam" id="PF00535">
    <property type="entry name" value="Glycos_transf_2"/>
    <property type="match status" value="1"/>
</dbReference>
<dbReference type="PANTHER" id="PTHR43685:SF2">
    <property type="entry name" value="GLYCOSYLTRANSFERASE 2-LIKE DOMAIN-CONTAINING PROTEIN"/>
    <property type="match status" value="1"/>
</dbReference>
<proteinExistence type="predicted"/>
<dbReference type="Proteomes" id="UP001597211">
    <property type="component" value="Unassembled WGS sequence"/>
</dbReference>
<dbReference type="PANTHER" id="PTHR43685">
    <property type="entry name" value="GLYCOSYLTRANSFERASE"/>
    <property type="match status" value="1"/>
</dbReference>
<organism evidence="2 3">
    <name type="scientific">Paenibacillus timonensis</name>
    <dbReference type="NCBI Taxonomy" id="225915"/>
    <lineage>
        <taxon>Bacteria</taxon>
        <taxon>Bacillati</taxon>
        <taxon>Bacillota</taxon>
        <taxon>Bacilli</taxon>
        <taxon>Bacillales</taxon>
        <taxon>Paenibacillaceae</taxon>
        <taxon>Paenibacillus</taxon>
    </lineage>
</organism>
<comment type="caution">
    <text evidence="2">The sequence shown here is derived from an EMBL/GenBank/DDBJ whole genome shotgun (WGS) entry which is preliminary data.</text>
</comment>
<feature type="domain" description="Glycosyltransferase 2-like" evidence="1">
    <location>
        <begin position="8"/>
        <end position="167"/>
    </location>
</feature>
<gene>
    <name evidence="2" type="ORF">ACFQ2Z_20700</name>
</gene>
<evidence type="ECO:0000259" key="1">
    <source>
        <dbReference type="Pfam" id="PF00535"/>
    </source>
</evidence>